<organism evidence="1 2">
    <name type="scientific">Nocardioides panzhihuensis</name>
    <dbReference type="NCBI Taxonomy" id="860243"/>
    <lineage>
        <taxon>Bacteria</taxon>
        <taxon>Bacillati</taxon>
        <taxon>Actinomycetota</taxon>
        <taxon>Actinomycetes</taxon>
        <taxon>Propionibacteriales</taxon>
        <taxon>Nocardioidaceae</taxon>
        <taxon>Nocardioides</taxon>
    </lineage>
</organism>
<dbReference type="RefSeq" id="WP_179661781.1">
    <property type="nucleotide sequence ID" value="NZ_JACBZR010000002.1"/>
</dbReference>
<accession>A0A7Z0DTQ6</accession>
<evidence type="ECO:0000313" key="1">
    <source>
        <dbReference type="EMBL" id="NYI81204.1"/>
    </source>
</evidence>
<proteinExistence type="predicted"/>
<sequence>MSNEQADFTLHAWVDESIHLDAGFYLIAAAIADPTDCDQHRDTARGLVRRVGGRLHWHHELPKAKARIAEAFGQLDLAHTIVVASPIDPRRQERARRKCLERLLPELEHTGITQAWFETRTARLNRQDLKMVDAMRSSGTLTGALRVDFANPNVEPMLWIPDVIAGAVGAARRGDPSYKSSLRAPIDELDVYL</sequence>
<comment type="caution">
    <text evidence="1">The sequence shown here is derived from an EMBL/GenBank/DDBJ whole genome shotgun (WGS) entry which is preliminary data.</text>
</comment>
<gene>
    <name evidence="1" type="ORF">BJ988_005912</name>
</gene>
<protein>
    <recommendedName>
        <fullName evidence="3">DUF3800 domain-containing protein</fullName>
    </recommendedName>
</protein>
<name>A0A7Z0DTQ6_9ACTN</name>
<dbReference type="Proteomes" id="UP000564496">
    <property type="component" value="Unassembled WGS sequence"/>
</dbReference>
<evidence type="ECO:0008006" key="3">
    <source>
        <dbReference type="Google" id="ProtNLM"/>
    </source>
</evidence>
<dbReference type="AlphaFoldDB" id="A0A7Z0DTQ6"/>
<keyword evidence="2" id="KW-1185">Reference proteome</keyword>
<evidence type="ECO:0000313" key="2">
    <source>
        <dbReference type="Proteomes" id="UP000564496"/>
    </source>
</evidence>
<dbReference type="EMBL" id="JACBZR010000002">
    <property type="protein sequence ID" value="NYI81204.1"/>
    <property type="molecule type" value="Genomic_DNA"/>
</dbReference>
<reference evidence="1 2" key="1">
    <citation type="submission" date="2020-07" db="EMBL/GenBank/DDBJ databases">
        <title>Sequencing the genomes of 1000 actinobacteria strains.</title>
        <authorList>
            <person name="Klenk H.-P."/>
        </authorList>
    </citation>
    <scope>NUCLEOTIDE SEQUENCE [LARGE SCALE GENOMIC DNA]</scope>
    <source>
        <strain evidence="1 2">DSM 26487</strain>
    </source>
</reference>